<organism evidence="2 3">
    <name type="scientific">Neurospora tetraspora</name>
    <dbReference type="NCBI Taxonomy" id="94610"/>
    <lineage>
        <taxon>Eukaryota</taxon>
        <taxon>Fungi</taxon>
        <taxon>Dikarya</taxon>
        <taxon>Ascomycota</taxon>
        <taxon>Pezizomycotina</taxon>
        <taxon>Sordariomycetes</taxon>
        <taxon>Sordariomycetidae</taxon>
        <taxon>Sordariales</taxon>
        <taxon>Sordariaceae</taxon>
        <taxon>Neurospora</taxon>
    </lineage>
</organism>
<comment type="caution">
    <text evidence="2">The sequence shown here is derived from an EMBL/GenBank/DDBJ whole genome shotgun (WGS) entry which is preliminary data.</text>
</comment>
<accession>A0AAE0JCV3</accession>
<dbReference type="AlphaFoldDB" id="A0AAE0JCV3"/>
<dbReference type="EMBL" id="JAUEPP010000005">
    <property type="protein sequence ID" value="KAK3342530.1"/>
    <property type="molecule type" value="Genomic_DNA"/>
</dbReference>
<feature type="chain" id="PRO_5042257979" evidence="1">
    <location>
        <begin position="19"/>
        <end position="131"/>
    </location>
</feature>
<protein>
    <submittedName>
        <fullName evidence="2">Uncharacterized protein</fullName>
    </submittedName>
</protein>
<sequence length="131" mass="14148">MQIISVLTALVAFKLAAALPSGPDTGVVTHVDSADIPAAYKVFNKTDIATRDLDKRATLVKLDSTLAGRVSAVGPDQGTYCRFFFSSNCVDTSSNNCEHFDDVYPGHALHLDLSSLQLLTARSWYRGILEA</sequence>
<evidence type="ECO:0000313" key="3">
    <source>
        <dbReference type="Proteomes" id="UP001278500"/>
    </source>
</evidence>
<name>A0AAE0JCV3_9PEZI</name>
<keyword evidence="1" id="KW-0732">Signal</keyword>
<proteinExistence type="predicted"/>
<evidence type="ECO:0000256" key="1">
    <source>
        <dbReference type="SAM" id="SignalP"/>
    </source>
</evidence>
<reference evidence="2" key="2">
    <citation type="submission" date="2023-06" db="EMBL/GenBank/DDBJ databases">
        <authorList>
            <consortium name="Lawrence Berkeley National Laboratory"/>
            <person name="Haridas S."/>
            <person name="Hensen N."/>
            <person name="Bonometti L."/>
            <person name="Westerberg I."/>
            <person name="Brannstrom I.O."/>
            <person name="Guillou S."/>
            <person name="Cros-Aarteil S."/>
            <person name="Calhoun S."/>
            <person name="Kuo A."/>
            <person name="Mondo S."/>
            <person name="Pangilinan J."/>
            <person name="Riley R."/>
            <person name="Labutti K."/>
            <person name="Andreopoulos B."/>
            <person name="Lipzen A."/>
            <person name="Chen C."/>
            <person name="Yanf M."/>
            <person name="Daum C."/>
            <person name="Ng V."/>
            <person name="Clum A."/>
            <person name="Steindorff A."/>
            <person name="Ohm R."/>
            <person name="Martin F."/>
            <person name="Silar P."/>
            <person name="Natvig D."/>
            <person name="Lalanne C."/>
            <person name="Gautier V."/>
            <person name="Ament-Velasquez S.L."/>
            <person name="Kruys A."/>
            <person name="Hutchinson M.I."/>
            <person name="Powell A.J."/>
            <person name="Barry K."/>
            <person name="Miller A.N."/>
            <person name="Grigoriev I.V."/>
            <person name="Debuchy R."/>
            <person name="Gladieux P."/>
            <person name="Thoren M.H."/>
            <person name="Johannesson H."/>
        </authorList>
    </citation>
    <scope>NUCLEOTIDE SEQUENCE</scope>
    <source>
        <strain evidence="2">CBS 560.94</strain>
    </source>
</reference>
<reference evidence="2" key="1">
    <citation type="journal article" date="2023" name="Mol. Phylogenet. Evol.">
        <title>Genome-scale phylogeny and comparative genomics of the fungal order Sordariales.</title>
        <authorList>
            <person name="Hensen N."/>
            <person name="Bonometti L."/>
            <person name="Westerberg I."/>
            <person name="Brannstrom I.O."/>
            <person name="Guillou S."/>
            <person name="Cros-Aarteil S."/>
            <person name="Calhoun S."/>
            <person name="Haridas S."/>
            <person name="Kuo A."/>
            <person name="Mondo S."/>
            <person name="Pangilinan J."/>
            <person name="Riley R."/>
            <person name="LaButti K."/>
            <person name="Andreopoulos B."/>
            <person name="Lipzen A."/>
            <person name="Chen C."/>
            <person name="Yan M."/>
            <person name="Daum C."/>
            <person name="Ng V."/>
            <person name="Clum A."/>
            <person name="Steindorff A."/>
            <person name="Ohm R.A."/>
            <person name="Martin F."/>
            <person name="Silar P."/>
            <person name="Natvig D.O."/>
            <person name="Lalanne C."/>
            <person name="Gautier V."/>
            <person name="Ament-Velasquez S.L."/>
            <person name="Kruys A."/>
            <person name="Hutchinson M.I."/>
            <person name="Powell A.J."/>
            <person name="Barry K."/>
            <person name="Miller A.N."/>
            <person name="Grigoriev I.V."/>
            <person name="Debuchy R."/>
            <person name="Gladieux P."/>
            <person name="Hiltunen Thoren M."/>
            <person name="Johannesson H."/>
        </authorList>
    </citation>
    <scope>NUCLEOTIDE SEQUENCE</scope>
    <source>
        <strain evidence="2">CBS 560.94</strain>
    </source>
</reference>
<evidence type="ECO:0000313" key="2">
    <source>
        <dbReference type="EMBL" id="KAK3342530.1"/>
    </source>
</evidence>
<dbReference type="RefSeq" id="XP_062680323.1">
    <property type="nucleotide sequence ID" value="XM_062829143.1"/>
</dbReference>
<gene>
    <name evidence="2" type="ORF">B0H65DRAFT_540176</name>
</gene>
<dbReference type="GeneID" id="87866297"/>
<keyword evidence="3" id="KW-1185">Reference proteome</keyword>
<dbReference type="Proteomes" id="UP001278500">
    <property type="component" value="Unassembled WGS sequence"/>
</dbReference>
<feature type="signal peptide" evidence="1">
    <location>
        <begin position="1"/>
        <end position="18"/>
    </location>
</feature>